<keyword evidence="1" id="KW-1133">Transmembrane helix</keyword>
<evidence type="ECO:0000313" key="3">
    <source>
        <dbReference type="Proteomes" id="UP000178724"/>
    </source>
</evidence>
<protein>
    <recommendedName>
        <fullName evidence="4">Ligand-binding protein SH3</fullName>
    </recommendedName>
</protein>
<dbReference type="PANTHER" id="PTHR36007">
    <property type="entry name" value="TRANSPORT PROTEIN-RELATED"/>
    <property type="match status" value="1"/>
</dbReference>
<evidence type="ECO:0008006" key="4">
    <source>
        <dbReference type="Google" id="ProtNLM"/>
    </source>
</evidence>
<feature type="transmembrane region" description="Helical" evidence="1">
    <location>
        <begin position="126"/>
        <end position="153"/>
    </location>
</feature>
<evidence type="ECO:0000256" key="1">
    <source>
        <dbReference type="SAM" id="Phobius"/>
    </source>
</evidence>
<accession>A0A1F4Q0C6</accession>
<dbReference type="Pfam" id="PF06695">
    <property type="entry name" value="Sm_multidrug_ex"/>
    <property type="match status" value="1"/>
</dbReference>
<name>A0A1F4Q0C6_UNCSA</name>
<feature type="transmembrane region" description="Helical" evidence="1">
    <location>
        <begin position="95"/>
        <end position="120"/>
    </location>
</feature>
<gene>
    <name evidence="2" type="ORF">A2625_03760</name>
</gene>
<organism evidence="2 3">
    <name type="scientific">candidate division WOR-1 bacterium RIFCSPHIGHO2_01_FULL_53_15</name>
    <dbReference type="NCBI Taxonomy" id="1802564"/>
    <lineage>
        <taxon>Bacteria</taxon>
        <taxon>Bacillati</taxon>
        <taxon>Saganbacteria</taxon>
    </lineage>
</organism>
<feature type="transmembrane region" description="Helical" evidence="1">
    <location>
        <begin position="40"/>
        <end position="61"/>
    </location>
</feature>
<dbReference type="PANTHER" id="PTHR36007:SF2">
    <property type="entry name" value="TRANSPORT PROTEIN-RELATED"/>
    <property type="match status" value="1"/>
</dbReference>
<keyword evidence="1" id="KW-0812">Transmembrane</keyword>
<proteinExistence type="predicted"/>
<sequence>MLKGLPREWVILILSAVPIVEVRGAVPLGFYFGLSPLKTYVLSVIGSALPIMPLLLFLKLFTSELRKILFFDRFFGWLFARTRAKGKVVQELETIGLLLFVAIPLPGTGVWTGCLAAYLFDLPLLNSFIAISVGTAVAAGIMLLASVGVINFFL</sequence>
<dbReference type="Proteomes" id="UP000178724">
    <property type="component" value="Unassembled WGS sequence"/>
</dbReference>
<dbReference type="AlphaFoldDB" id="A0A1F4Q0C6"/>
<comment type="caution">
    <text evidence="2">The sequence shown here is derived from an EMBL/GenBank/DDBJ whole genome shotgun (WGS) entry which is preliminary data.</text>
</comment>
<keyword evidence="1" id="KW-0472">Membrane</keyword>
<dbReference type="InterPro" id="IPR009577">
    <property type="entry name" value="Sm_multidrug_ex"/>
</dbReference>
<evidence type="ECO:0000313" key="2">
    <source>
        <dbReference type="EMBL" id="OGB89339.1"/>
    </source>
</evidence>
<reference evidence="2 3" key="1">
    <citation type="journal article" date="2016" name="Nat. Commun.">
        <title>Thousands of microbial genomes shed light on interconnected biogeochemical processes in an aquifer system.</title>
        <authorList>
            <person name="Anantharaman K."/>
            <person name="Brown C.T."/>
            <person name="Hug L.A."/>
            <person name="Sharon I."/>
            <person name="Castelle C.J."/>
            <person name="Probst A.J."/>
            <person name="Thomas B.C."/>
            <person name="Singh A."/>
            <person name="Wilkins M.J."/>
            <person name="Karaoz U."/>
            <person name="Brodie E.L."/>
            <person name="Williams K.H."/>
            <person name="Hubbard S.S."/>
            <person name="Banfield J.F."/>
        </authorList>
    </citation>
    <scope>NUCLEOTIDE SEQUENCE [LARGE SCALE GENOMIC DNA]</scope>
</reference>
<dbReference type="EMBL" id="METM01000027">
    <property type="protein sequence ID" value="OGB89339.1"/>
    <property type="molecule type" value="Genomic_DNA"/>
</dbReference>